<dbReference type="PANTHER" id="PTHR33840:SF1">
    <property type="entry name" value="TLE1 PHOSPHOLIPASE DOMAIN-CONTAINING PROTEIN"/>
    <property type="match status" value="1"/>
</dbReference>
<reference evidence="3" key="1">
    <citation type="submission" date="2023-06" db="EMBL/GenBank/DDBJ databases">
        <authorList>
            <person name="Jiang Y."/>
            <person name="Liu Q."/>
        </authorList>
    </citation>
    <scope>NUCLEOTIDE SEQUENCE</scope>
    <source>
        <strain evidence="3">CGMCC 1.12089</strain>
    </source>
</reference>
<dbReference type="InterPro" id="IPR018712">
    <property type="entry name" value="Tle1-like_cat"/>
</dbReference>
<organism evidence="3 4">
    <name type="scientific">Variovorax dokdonensis</name>
    <dbReference type="NCBI Taxonomy" id="344883"/>
    <lineage>
        <taxon>Bacteria</taxon>
        <taxon>Pseudomonadati</taxon>
        <taxon>Pseudomonadota</taxon>
        <taxon>Betaproteobacteria</taxon>
        <taxon>Burkholderiales</taxon>
        <taxon>Comamonadaceae</taxon>
        <taxon>Variovorax</taxon>
    </lineage>
</organism>
<dbReference type="PANTHER" id="PTHR33840">
    <property type="match status" value="1"/>
</dbReference>
<accession>A0ABT7NAD0</accession>
<evidence type="ECO:0000256" key="1">
    <source>
        <dbReference type="SAM" id="MobiDB-lite"/>
    </source>
</evidence>
<feature type="domain" description="T6SS Phospholipase effector Tle1-like catalytic" evidence="2">
    <location>
        <begin position="241"/>
        <end position="369"/>
    </location>
</feature>
<evidence type="ECO:0000259" key="2">
    <source>
        <dbReference type="Pfam" id="PF09994"/>
    </source>
</evidence>
<name>A0ABT7NAD0_9BURK</name>
<keyword evidence="4" id="KW-1185">Reference proteome</keyword>
<dbReference type="Proteomes" id="UP001174908">
    <property type="component" value="Unassembled WGS sequence"/>
</dbReference>
<gene>
    <name evidence="3" type="ORF">QTH91_10410</name>
</gene>
<dbReference type="RefSeq" id="WP_286660008.1">
    <property type="nucleotide sequence ID" value="NZ_JASZYV010000002.1"/>
</dbReference>
<comment type="caution">
    <text evidence="3">The sequence shown here is derived from an EMBL/GenBank/DDBJ whole genome shotgun (WGS) entry which is preliminary data.</text>
</comment>
<protein>
    <submittedName>
        <fullName evidence="3">DUF2235 domain-containing protein</fullName>
    </submittedName>
</protein>
<dbReference type="Pfam" id="PF09994">
    <property type="entry name" value="T6SS_Tle1-like_cat"/>
    <property type="match status" value="1"/>
</dbReference>
<feature type="region of interest" description="Disordered" evidence="1">
    <location>
        <begin position="587"/>
        <end position="606"/>
    </location>
</feature>
<sequence>MQGKFLDVLQPAAIKAIPQLAWPNGLQCGTVLNIGLFFDGTGNNHYHYLPTEDTNVWKLSRAYATDNKQTFGFYISGVGTPFKEIGKTAGEFQGGSTGNGGEARIVLGLLQICNAVHQVLNSSTERYDQGQLAALCSTTSVAHLQSPFPMLSPSVHKDAIALEKMGLKCGLVDAPKVRDEFFRKTRDELWAAVTSRKARPSIQAIYLDVFGFSRGAAQARVFVNWLFKYLLHGDKLFGAPSCVRMLGLFDTVSSVGLSDSTIVGTGHNDWGNAEDLRIHPKVKNCVHYVALHELRTSFPSDSVMQGNSLPENCQEHVCPGVHSDVGGGYAAGVQGKGVRIEYDRRYVTPKAIPIKSDGMRLSNVPLNAMYEAAVLSTHGHAPSPWLDLRSSKDLIESFGLADLPTARAAVQSYIDHCGIAKGLSTYKALREHGEVYLAWRYQVNERKGFEQLKSVGYARDVDPAGLKYYRQGQDIFAAQVAKLSGSQEFLDQFKFVFGLKSPSAGLTQWLNSTTEHAKAREIFSRIQKIKVAQEVGEFFDGWVHDSYAGFIGKMAEDSSFKTAMRAIHITVEREGYIRWRQAYQGSTSGVNTSLAPANDDMQNRTA</sequence>
<evidence type="ECO:0000313" key="4">
    <source>
        <dbReference type="Proteomes" id="UP001174908"/>
    </source>
</evidence>
<dbReference type="EMBL" id="JASZYV010000002">
    <property type="protein sequence ID" value="MDM0044897.1"/>
    <property type="molecule type" value="Genomic_DNA"/>
</dbReference>
<evidence type="ECO:0000313" key="3">
    <source>
        <dbReference type="EMBL" id="MDM0044897.1"/>
    </source>
</evidence>
<proteinExistence type="predicted"/>